<evidence type="ECO:0000313" key="2">
    <source>
        <dbReference type="EMBL" id="GAA0872774.1"/>
    </source>
</evidence>
<dbReference type="Proteomes" id="UP001500507">
    <property type="component" value="Unassembled WGS sequence"/>
</dbReference>
<name>A0ABN1MIT4_9FLAO</name>
<dbReference type="PANTHER" id="PTHR22916">
    <property type="entry name" value="GLYCOSYLTRANSFERASE"/>
    <property type="match status" value="1"/>
</dbReference>
<feature type="domain" description="Glycosyltransferase 2-like" evidence="1">
    <location>
        <begin position="7"/>
        <end position="131"/>
    </location>
</feature>
<keyword evidence="3" id="KW-1185">Reference proteome</keyword>
<dbReference type="CDD" id="cd00761">
    <property type="entry name" value="Glyco_tranf_GTA_type"/>
    <property type="match status" value="1"/>
</dbReference>
<dbReference type="InterPro" id="IPR029044">
    <property type="entry name" value="Nucleotide-diphossugar_trans"/>
</dbReference>
<dbReference type="PANTHER" id="PTHR22916:SF3">
    <property type="entry name" value="UDP-GLCNAC:BETAGAL BETA-1,3-N-ACETYLGLUCOSAMINYLTRANSFERASE-LIKE PROTEIN 1"/>
    <property type="match status" value="1"/>
</dbReference>
<sequence>MKEGLVSIITPSHNSQQYVSDTIKSVRNQEYENWEHIIVDDASTDNTLNELRKLAIEDSRLKVISLDKNSGSAVARNKGIEHAKGEFITFIDSDDIWFPNFISRSLEEINITGVPFVFSSYRRSNEELEFIYSDFVVPAKVDYDAILKSNSIACLTAFIHLKTLGKKYMPLVRKRQDMGLWLRYLKDIPFAQGIKEPLAIYRIRENSLSRNKFKLISSQWYFYRNVEDLSLLKSAYYMVNWMYYGYLKYKN</sequence>
<dbReference type="EMBL" id="BAAAFG010000015">
    <property type="protein sequence ID" value="GAA0872774.1"/>
    <property type="molecule type" value="Genomic_DNA"/>
</dbReference>
<accession>A0ABN1MIT4</accession>
<gene>
    <name evidence="2" type="ORF">GCM10009117_19210</name>
</gene>
<protein>
    <submittedName>
        <fullName evidence="2">Glycosyltransferase family 2 protein</fullName>
    </submittedName>
</protein>
<dbReference type="RefSeq" id="WP_343766676.1">
    <property type="nucleotide sequence ID" value="NZ_BAAAFG010000015.1"/>
</dbReference>
<dbReference type="SUPFAM" id="SSF53448">
    <property type="entry name" value="Nucleotide-diphospho-sugar transferases"/>
    <property type="match status" value="1"/>
</dbReference>
<organism evidence="2 3">
    <name type="scientific">Gangjinia marincola</name>
    <dbReference type="NCBI Taxonomy" id="578463"/>
    <lineage>
        <taxon>Bacteria</taxon>
        <taxon>Pseudomonadati</taxon>
        <taxon>Bacteroidota</taxon>
        <taxon>Flavobacteriia</taxon>
        <taxon>Flavobacteriales</taxon>
        <taxon>Flavobacteriaceae</taxon>
        <taxon>Gangjinia</taxon>
    </lineage>
</organism>
<dbReference type="Pfam" id="PF00535">
    <property type="entry name" value="Glycos_transf_2"/>
    <property type="match status" value="1"/>
</dbReference>
<evidence type="ECO:0000313" key="3">
    <source>
        <dbReference type="Proteomes" id="UP001500507"/>
    </source>
</evidence>
<comment type="caution">
    <text evidence="2">The sequence shown here is derived from an EMBL/GenBank/DDBJ whole genome shotgun (WGS) entry which is preliminary data.</text>
</comment>
<dbReference type="Gene3D" id="3.90.550.10">
    <property type="entry name" value="Spore Coat Polysaccharide Biosynthesis Protein SpsA, Chain A"/>
    <property type="match status" value="1"/>
</dbReference>
<dbReference type="InterPro" id="IPR001173">
    <property type="entry name" value="Glyco_trans_2-like"/>
</dbReference>
<proteinExistence type="predicted"/>
<evidence type="ECO:0000259" key="1">
    <source>
        <dbReference type="Pfam" id="PF00535"/>
    </source>
</evidence>
<reference evidence="2 3" key="1">
    <citation type="journal article" date="2019" name="Int. J. Syst. Evol. Microbiol.">
        <title>The Global Catalogue of Microorganisms (GCM) 10K type strain sequencing project: providing services to taxonomists for standard genome sequencing and annotation.</title>
        <authorList>
            <consortium name="The Broad Institute Genomics Platform"/>
            <consortium name="The Broad Institute Genome Sequencing Center for Infectious Disease"/>
            <person name="Wu L."/>
            <person name="Ma J."/>
        </authorList>
    </citation>
    <scope>NUCLEOTIDE SEQUENCE [LARGE SCALE GENOMIC DNA]</scope>
    <source>
        <strain evidence="2 3">JCM 16082</strain>
    </source>
</reference>